<feature type="disulfide bond" description="Redox-active" evidence="6">
    <location>
        <begin position="234"/>
        <end position="236"/>
    </location>
</feature>
<comment type="PTM">
    <text evidence="6">Under oxidizing conditions two disulfide bonds are formed involving the reactive cysteines. Under reducing conditions zinc is bound to the reactive cysteines and the protein is inactive.</text>
</comment>
<gene>
    <name evidence="6 7" type="primary">hslO</name>
    <name evidence="7" type="ORF">GCM10025791_21640</name>
</gene>
<keyword evidence="1 6" id="KW-0963">Cytoplasm</keyword>
<evidence type="ECO:0000313" key="7">
    <source>
        <dbReference type="EMBL" id="GAA4942725.1"/>
    </source>
</evidence>
<dbReference type="RefSeq" id="WP_345421504.1">
    <property type="nucleotide sequence ID" value="NZ_AP031496.1"/>
</dbReference>
<dbReference type="HAMAP" id="MF_00117">
    <property type="entry name" value="HslO"/>
    <property type="match status" value="1"/>
</dbReference>
<dbReference type="Gene3D" id="3.90.1280.10">
    <property type="entry name" value="HSP33 redox switch-like"/>
    <property type="match status" value="1"/>
</dbReference>
<keyword evidence="3 6" id="KW-1015">Disulfide bond</keyword>
<keyword evidence="8" id="KW-1185">Reference proteome</keyword>
<organism evidence="7 8">
    <name type="scientific">Halioxenophilus aromaticivorans</name>
    <dbReference type="NCBI Taxonomy" id="1306992"/>
    <lineage>
        <taxon>Bacteria</taxon>
        <taxon>Pseudomonadati</taxon>
        <taxon>Pseudomonadota</taxon>
        <taxon>Gammaproteobacteria</taxon>
        <taxon>Alteromonadales</taxon>
        <taxon>Alteromonadaceae</taxon>
        <taxon>Halioxenophilus</taxon>
    </lineage>
</organism>
<dbReference type="CDD" id="cd00498">
    <property type="entry name" value="Hsp33"/>
    <property type="match status" value="1"/>
</dbReference>
<dbReference type="GO" id="GO:0044183">
    <property type="term" value="F:protein folding chaperone"/>
    <property type="evidence" value="ECO:0007669"/>
    <property type="project" value="TreeGrafter"/>
</dbReference>
<comment type="caution">
    <text evidence="7">The sequence shown here is derived from an EMBL/GenBank/DDBJ whole genome shotgun (WGS) entry which is preliminary data.</text>
</comment>
<dbReference type="PIRSF" id="PIRSF005261">
    <property type="entry name" value="Heat_shock_Hsp33"/>
    <property type="match status" value="1"/>
</dbReference>
<evidence type="ECO:0000256" key="1">
    <source>
        <dbReference type="ARBA" id="ARBA00022490"/>
    </source>
</evidence>
<dbReference type="GO" id="GO:0005737">
    <property type="term" value="C:cytoplasm"/>
    <property type="evidence" value="ECO:0007669"/>
    <property type="project" value="UniProtKB-SubCell"/>
</dbReference>
<dbReference type="NCBIfam" id="NF001033">
    <property type="entry name" value="PRK00114.1"/>
    <property type="match status" value="1"/>
</dbReference>
<dbReference type="InterPro" id="IPR016153">
    <property type="entry name" value="Heat_shock_Hsp33_N"/>
</dbReference>
<evidence type="ECO:0000313" key="8">
    <source>
        <dbReference type="Proteomes" id="UP001409585"/>
    </source>
</evidence>
<evidence type="ECO:0000256" key="4">
    <source>
        <dbReference type="ARBA" id="ARBA00023186"/>
    </source>
</evidence>
<keyword evidence="5 6" id="KW-0676">Redox-active center</keyword>
<dbReference type="GO" id="GO:0042026">
    <property type="term" value="P:protein refolding"/>
    <property type="evidence" value="ECO:0007669"/>
    <property type="project" value="TreeGrafter"/>
</dbReference>
<proteinExistence type="inferred from homology"/>
<dbReference type="PANTHER" id="PTHR30111">
    <property type="entry name" value="33 KDA CHAPERONIN"/>
    <property type="match status" value="1"/>
</dbReference>
<dbReference type="InterPro" id="IPR016154">
    <property type="entry name" value="Heat_shock_Hsp33_C"/>
</dbReference>
<accession>A0AAV3U243</accession>
<dbReference type="InterPro" id="IPR000397">
    <property type="entry name" value="Heat_shock_Hsp33"/>
</dbReference>
<dbReference type="Gene3D" id="3.55.30.10">
    <property type="entry name" value="Hsp33 domain"/>
    <property type="match status" value="1"/>
</dbReference>
<protein>
    <recommendedName>
        <fullName evidence="6">33 kDa chaperonin</fullName>
    </recommendedName>
    <alternativeName>
        <fullName evidence="6">Heat shock protein 33 homolog</fullName>
        <shortName evidence="6">HSP33</shortName>
    </alternativeName>
</protein>
<dbReference type="Proteomes" id="UP001409585">
    <property type="component" value="Unassembled WGS sequence"/>
</dbReference>
<dbReference type="GO" id="GO:0051082">
    <property type="term" value="F:unfolded protein binding"/>
    <property type="evidence" value="ECO:0007669"/>
    <property type="project" value="UniProtKB-UniRule"/>
</dbReference>
<dbReference type="SUPFAM" id="SSF118352">
    <property type="entry name" value="HSP33 redox switch-like"/>
    <property type="match status" value="1"/>
</dbReference>
<reference evidence="8" key="1">
    <citation type="journal article" date="2019" name="Int. J. Syst. Evol. Microbiol.">
        <title>The Global Catalogue of Microorganisms (GCM) 10K type strain sequencing project: providing services to taxonomists for standard genome sequencing and annotation.</title>
        <authorList>
            <consortium name="The Broad Institute Genomics Platform"/>
            <consortium name="The Broad Institute Genome Sequencing Center for Infectious Disease"/>
            <person name="Wu L."/>
            <person name="Ma J."/>
        </authorList>
    </citation>
    <scope>NUCLEOTIDE SEQUENCE [LARGE SCALE GENOMIC DNA]</scope>
    <source>
        <strain evidence="8">JCM 19134</strain>
    </source>
</reference>
<dbReference type="PANTHER" id="PTHR30111:SF1">
    <property type="entry name" value="33 KDA CHAPERONIN"/>
    <property type="match status" value="1"/>
</dbReference>
<evidence type="ECO:0000256" key="2">
    <source>
        <dbReference type="ARBA" id="ARBA00022833"/>
    </source>
</evidence>
<keyword evidence="4 6" id="KW-0143">Chaperone</keyword>
<keyword evidence="2 6" id="KW-0862">Zinc</keyword>
<name>A0AAV3U243_9ALTE</name>
<evidence type="ECO:0000256" key="6">
    <source>
        <dbReference type="HAMAP-Rule" id="MF_00117"/>
    </source>
</evidence>
<comment type="function">
    <text evidence="6">Redox regulated molecular chaperone. Protects both thermally unfolding and oxidatively damaged proteins from irreversible aggregation. Plays an important role in the bacterial defense system toward oxidative stress.</text>
</comment>
<dbReference type="SUPFAM" id="SSF64397">
    <property type="entry name" value="Hsp33 domain"/>
    <property type="match status" value="1"/>
</dbReference>
<dbReference type="EMBL" id="BAABLX010000016">
    <property type="protein sequence ID" value="GAA4942725.1"/>
    <property type="molecule type" value="Genomic_DNA"/>
</dbReference>
<evidence type="ECO:0000256" key="5">
    <source>
        <dbReference type="ARBA" id="ARBA00023284"/>
    </source>
</evidence>
<dbReference type="AlphaFoldDB" id="A0AAV3U243"/>
<comment type="subcellular location">
    <subcellularLocation>
        <location evidence="6">Cytoplasm</location>
    </subcellularLocation>
</comment>
<evidence type="ECO:0000256" key="3">
    <source>
        <dbReference type="ARBA" id="ARBA00023157"/>
    </source>
</evidence>
<sequence length="293" mass="32435">MSDQQCRFILENADIRGEVVQLSDCYQQVLANNPLPPPIQRLLGEFLSAVSLLAATLKFEGILTLQARGSGPLEMIMAECDHQQQVRAIANVAEDANEAALADASLQQLIGDDGLLAIIIDPEVGERYQGIVPLDQPDLAGCIGHYFAQSEQINTQVWLASDGKLAGGFLLQALPQSEVATPEENQEHWHTARQLVATVKDEELLTLVPQELTYRLLNEFTVRMFDATPIRFHCSCSRARSAQALSALGEDDVRSMLAESPVIAIDCQFCHQHYEFDQNNLTELFPDTNHTLH</sequence>
<dbReference type="Pfam" id="PF01430">
    <property type="entry name" value="HSP33"/>
    <property type="match status" value="1"/>
</dbReference>
<feature type="disulfide bond" description="Redox-active" evidence="6">
    <location>
        <begin position="267"/>
        <end position="270"/>
    </location>
</feature>
<comment type="similarity">
    <text evidence="6">Belongs to the HSP33 family.</text>
</comment>